<gene>
    <name evidence="1" type="ORF">FPANT_13679</name>
</gene>
<dbReference type="EMBL" id="JAAOAR010001116">
    <property type="protein sequence ID" value="KAF5570790.1"/>
    <property type="molecule type" value="Genomic_DNA"/>
</dbReference>
<dbReference type="Proteomes" id="UP000544095">
    <property type="component" value="Unassembled WGS sequence"/>
</dbReference>
<feature type="non-terminal residue" evidence="1">
    <location>
        <position position="147"/>
    </location>
</feature>
<evidence type="ECO:0000313" key="1">
    <source>
        <dbReference type="EMBL" id="KAF5570790.1"/>
    </source>
</evidence>
<organism evidence="1 2">
    <name type="scientific">Fusarium pseudoanthophilum</name>
    <dbReference type="NCBI Taxonomy" id="48495"/>
    <lineage>
        <taxon>Eukaryota</taxon>
        <taxon>Fungi</taxon>
        <taxon>Dikarya</taxon>
        <taxon>Ascomycota</taxon>
        <taxon>Pezizomycotina</taxon>
        <taxon>Sordariomycetes</taxon>
        <taxon>Hypocreomycetidae</taxon>
        <taxon>Hypocreales</taxon>
        <taxon>Nectriaceae</taxon>
        <taxon>Fusarium</taxon>
        <taxon>Fusarium fujikuroi species complex</taxon>
    </lineage>
</organism>
<sequence length="147" mass="16383">NRLLGGKWDDTNLSSNISLITLDHTFSCQLVQAAADRLNPLRQVYDVLAAQDPFSEKETFGRCSYIGMHAVFLAVDRFFATLQFEEALQLARLVFDPTIDIEGTTSKGPEGSSSQSCWRFPPFLEMANEIAQSGNSTVDLKKLTEEM</sequence>
<proteinExistence type="predicted"/>
<reference evidence="1 2" key="1">
    <citation type="submission" date="2020-05" db="EMBL/GenBank/DDBJ databases">
        <title>Identification and distribution of gene clusters putatively required for synthesis of sphingolipid metabolism inhibitors in phylogenetically diverse species of the filamentous fungus Fusarium.</title>
        <authorList>
            <person name="Kim H.-S."/>
            <person name="Busman M."/>
            <person name="Brown D.W."/>
            <person name="Divon H."/>
            <person name="Uhlig S."/>
            <person name="Proctor R.H."/>
        </authorList>
    </citation>
    <scope>NUCLEOTIDE SEQUENCE [LARGE SCALE GENOMIC DNA]</scope>
    <source>
        <strain evidence="1 2">NRRL 25211</strain>
    </source>
</reference>
<accession>A0A8H5NNS6</accession>
<protein>
    <submittedName>
        <fullName evidence="1">Toxin subunit</fullName>
    </submittedName>
</protein>
<evidence type="ECO:0000313" key="2">
    <source>
        <dbReference type="Proteomes" id="UP000544095"/>
    </source>
</evidence>
<dbReference type="AlphaFoldDB" id="A0A8H5NNS6"/>
<keyword evidence="2" id="KW-1185">Reference proteome</keyword>
<comment type="caution">
    <text evidence="1">The sequence shown here is derived from an EMBL/GenBank/DDBJ whole genome shotgun (WGS) entry which is preliminary data.</text>
</comment>
<name>A0A8H5NNS6_9HYPO</name>